<dbReference type="AlphaFoldDB" id="A0AA94XUL4"/>
<dbReference type="EMBL" id="CP102487">
    <property type="protein sequence ID" value="UUX58726.1"/>
    <property type="molecule type" value="Genomic_DNA"/>
</dbReference>
<dbReference type="InterPro" id="IPR050707">
    <property type="entry name" value="HTH_MetabolicPath_Reg"/>
</dbReference>
<dbReference type="InterPro" id="IPR005471">
    <property type="entry name" value="Tscrpt_reg_IclR_N"/>
</dbReference>
<dbReference type="GO" id="GO:0003677">
    <property type="term" value="F:DNA binding"/>
    <property type="evidence" value="ECO:0007669"/>
    <property type="project" value="UniProtKB-KW"/>
</dbReference>
<name>A0AA94XUL4_9MICC</name>
<keyword evidence="1" id="KW-0805">Transcription regulation</keyword>
<dbReference type="InterPro" id="IPR036390">
    <property type="entry name" value="WH_DNA-bd_sf"/>
</dbReference>
<proteinExistence type="predicted"/>
<evidence type="ECO:0000256" key="3">
    <source>
        <dbReference type="ARBA" id="ARBA00023163"/>
    </source>
</evidence>
<dbReference type="SMART" id="SM00346">
    <property type="entry name" value="HTH_ICLR"/>
    <property type="match status" value="1"/>
</dbReference>
<dbReference type="PROSITE" id="PS51078">
    <property type="entry name" value="ICLR_ED"/>
    <property type="match status" value="1"/>
</dbReference>
<dbReference type="PANTHER" id="PTHR30136">
    <property type="entry name" value="HELIX-TURN-HELIX TRANSCRIPTIONAL REGULATOR, ICLR FAMILY"/>
    <property type="match status" value="1"/>
</dbReference>
<keyword evidence="3" id="KW-0804">Transcription</keyword>
<dbReference type="Gene3D" id="3.30.450.40">
    <property type="match status" value="1"/>
</dbReference>
<evidence type="ECO:0000256" key="1">
    <source>
        <dbReference type="ARBA" id="ARBA00023015"/>
    </source>
</evidence>
<keyword evidence="2" id="KW-0238">DNA-binding</keyword>
<protein>
    <submittedName>
        <fullName evidence="6">IclR family transcriptional regulator</fullName>
    </submittedName>
</protein>
<evidence type="ECO:0000256" key="2">
    <source>
        <dbReference type="ARBA" id="ARBA00023125"/>
    </source>
</evidence>
<evidence type="ECO:0000259" key="4">
    <source>
        <dbReference type="PROSITE" id="PS51077"/>
    </source>
</evidence>
<dbReference type="SUPFAM" id="SSF46785">
    <property type="entry name" value="Winged helix' DNA-binding domain"/>
    <property type="match status" value="1"/>
</dbReference>
<gene>
    <name evidence="6" type="ORF">NUH22_15740</name>
</gene>
<dbReference type="GO" id="GO:0003700">
    <property type="term" value="F:DNA-binding transcription factor activity"/>
    <property type="evidence" value="ECO:0007669"/>
    <property type="project" value="TreeGrafter"/>
</dbReference>
<reference evidence="6" key="1">
    <citation type="journal article" date="2022" name="Pest Manag. Sci.">
        <title>Glutamicibacter halophytocola-mediated host fitness of potato tuber moth on Solanaceae crops.</title>
        <authorList>
            <person name="Wang W."/>
            <person name="Xiao G."/>
            <person name="Du G."/>
            <person name="Chang L."/>
            <person name="Yang Y."/>
            <person name="Ye J."/>
            <person name="Chen B."/>
        </authorList>
    </citation>
    <scope>NUCLEOTIDE SEQUENCE</scope>
    <source>
        <strain evidence="6">S2</strain>
    </source>
</reference>
<accession>A0AA94XUL4</accession>
<dbReference type="GO" id="GO:0045892">
    <property type="term" value="P:negative regulation of DNA-templated transcription"/>
    <property type="evidence" value="ECO:0007669"/>
    <property type="project" value="TreeGrafter"/>
</dbReference>
<dbReference type="PANTHER" id="PTHR30136:SF35">
    <property type="entry name" value="HTH-TYPE TRANSCRIPTIONAL REGULATOR RV1719"/>
    <property type="match status" value="1"/>
</dbReference>
<dbReference type="Gene3D" id="1.10.10.10">
    <property type="entry name" value="Winged helix-like DNA-binding domain superfamily/Winged helix DNA-binding domain"/>
    <property type="match status" value="1"/>
</dbReference>
<dbReference type="InterPro" id="IPR014757">
    <property type="entry name" value="Tscrpt_reg_IclR_C"/>
</dbReference>
<sequence>MANKSEINAGETSDAPPPGTLTLARGLDILRAVGRGATNLNEVAAAADIGKSAAQRMVKLLVQRGFLRSTHGTDFSLGPALIELGFHALYQSPVPVIAKPILEELARKYQDTVHLAVEDEAQVLYVDKVPGTRGAQMRSRVGQRMPLSRTGIGKALLLDDAERWESTFDAESPVEQASDQPKEAFLARMKTYAREGIALDLEDNEPGIRCVAAPIRDGSGKIIAAISMSATNPYMPDERMKALKSVMGSTAAQISRKLGYSGKTF</sequence>
<dbReference type="Proteomes" id="UP001060018">
    <property type="component" value="Chromosome"/>
</dbReference>
<dbReference type="InterPro" id="IPR029016">
    <property type="entry name" value="GAF-like_dom_sf"/>
</dbReference>
<dbReference type="PROSITE" id="PS51077">
    <property type="entry name" value="HTH_ICLR"/>
    <property type="match status" value="1"/>
</dbReference>
<dbReference type="Pfam" id="PF09339">
    <property type="entry name" value="HTH_IclR"/>
    <property type="match status" value="1"/>
</dbReference>
<evidence type="ECO:0000313" key="7">
    <source>
        <dbReference type="Proteomes" id="UP001060018"/>
    </source>
</evidence>
<dbReference type="Pfam" id="PF01614">
    <property type="entry name" value="IclR_C"/>
    <property type="match status" value="1"/>
</dbReference>
<organism evidence="6 7">
    <name type="scientific">Glutamicibacter halophytocola</name>
    <dbReference type="NCBI Taxonomy" id="1933880"/>
    <lineage>
        <taxon>Bacteria</taxon>
        <taxon>Bacillati</taxon>
        <taxon>Actinomycetota</taxon>
        <taxon>Actinomycetes</taxon>
        <taxon>Micrococcales</taxon>
        <taxon>Micrococcaceae</taxon>
        <taxon>Glutamicibacter</taxon>
    </lineage>
</organism>
<dbReference type="InterPro" id="IPR036388">
    <property type="entry name" value="WH-like_DNA-bd_sf"/>
</dbReference>
<feature type="domain" description="HTH iclR-type" evidence="4">
    <location>
        <begin position="20"/>
        <end position="79"/>
    </location>
</feature>
<evidence type="ECO:0000313" key="6">
    <source>
        <dbReference type="EMBL" id="UUX58726.1"/>
    </source>
</evidence>
<dbReference type="SUPFAM" id="SSF55781">
    <property type="entry name" value="GAF domain-like"/>
    <property type="match status" value="1"/>
</dbReference>
<dbReference type="RefSeq" id="WP_257745588.1">
    <property type="nucleotide sequence ID" value="NZ_CP102487.1"/>
</dbReference>
<feature type="domain" description="IclR-ED" evidence="5">
    <location>
        <begin position="80"/>
        <end position="260"/>
    </location>
</feature>
<evidence type="ECO:0000259" key="5">
    <source>
        <dbReference type="PROSITE" id="PS51078"/>
    </source>
</evidence>